<dbReference type="AlphaFoldDB" id="A0A150GVB7"/>
<dbReference type="Proteomes" id="UP000075714">
    <property type="component" value="Unassembled WGS sequence"/>
</dbReference>
<accession>A0A150GVB7</accession>
<proteinExistence type="predicted"/>
<feature type="region of interest" description="Disordered" evidence="1">
    <location>
        <begin position="686"/>
        <end position="741"/>
    </location>
</feature>
<dbReference type="EMBL" id="LSYV01000007">
    <property type="protein sequence ID" value="KXZ53789.1"/>
    <property type="molecule type" value="Genomic_DNA"/>
</dbReference>
<dbReference type="OrthoDB" id="545430at2759"/>
<feature type="chain" id="PRO_5007562260" description="P/Homo B domain-containing protein" evidence="2">
    <location>
        <begin position="37"/>
        <end position="830"/>
    </location>
</feature>
<organism evidence="3 4">
    <name type="scientific">Gonium pectorale</name>
    <name type="common">Green alga</name>
    <dbReference type="NCBI Taxonomy" id="33097"/>
    <lineage>
        <taxon>Eukaryota</taxon>
        <taxon>Viridiplantae</taxon>
        <taxon>Chlorophyta</taxon>
        <taxon>core chlorophytes</taxon>
        <taxon>Chlorophyceae</taxon>
        <taxon>CS clade</taxon>
        <taxon>Chlamydomonadales</taxon>
        <taxon>Volvocaceae</taxon>
        <taxon>Gonium</taxon>
    </lineage>
</organism>
<feature type="signal peptide" evidence="2">
    <location>
        <begin position="1"/>
        <end position="36"/>
    </location>
</feature>
<feature type="region of interest" description="Disordered" evidence="1">
    <location>
        <begin position="437"/>
        <end position="470"/>
    </location>
</feature>
<evidence type="ECO:0000313" key="3">
    <source>
        <dbReference type="EMBL" id="KXZ53789.1"/>
    </source>
</evidence>
<sequence length="830" mass="88981">MEHRSVMHRSRPSLGVSRVLFLTPLLLLLLAPRAEASQCLAFTTDAAFPGGSPGSILSTLLVAEEVGTNVGSVEVRDLSLKHPRVGALLIALYWVPYSEAPADLPLTAYDLSAASKARSVLKELQAGAGAELMTNVTFTETVNSTLGTAQPSLRDLTGTFRPASTLSVFEKNKLSSRGRWVLRIADMGEKWQERSIEFGSWTLVLCPPGNSSLPLQVELSMAQQAATDINVFRGAASGLGSATRLSALSGLPLAPAVGTLLEVSSSTTFKTQSELADQALATLIRGIDNFQTLAGLPYQPTPLINRWLPWVELFIGGSDFVFYNFVWPGKIVSYALQVALAVRMREAMNSRPANTTTGGNMTMASGASSAGGSSGSSATGSASSNNAAEEECNNDASVYDQGNPRGQIDGPNGPVEIDKQLLLDEMCDVAVGGSSWLFSPVPDREPSGRGSAGAGLEPVEDGDEQSSLNPSLQLARDVSWFPTVSTGGDGPLNFAARGPGALTAEGQRLYEQAQEAARRRVLERLDEDPDRPDPAFLDSVMLDLENGMTLDELNRAFDNRLQVLVDRSGAVAATLSNLADNPRLVRAGGENARMAAQALSAGADTYRQVLQAGQDGLRKISPADLRNFTRAILNGSLTNAERNFRRFEWRLNTIRLIFRFAATDGPVVVFQQFLYQLSDRLAAASSGNSTANRRGPGANKPQQNRPGRVRSGDDADYLASPLPEESLPDEPLPGAEDPSDLLQEMDPDVVAALIERGGTEGGRRLLQGGLEAAELEDEHEEVEEEDDDVMEETPDEWFARVVREAEEDAAKIFKRIPIDKAAGLDRIVSG</sequence>
<dbReference type="STRING" id="33097.A0A150GVB7"/>
<reference evidence="4" key="1">
    <citation type="journal article" date="2016" name="Nat. Commun.">
        <title>The Gonium pectorale genome demonstrates co-option of cell cycle regulation during the evolution of multicellularity.</title>
        <authorList>
            <person name="Hanschen E.R."/>
            <person name="Marriage T.N."/>
            <person name="Ferris P.J."/>
            <person name="Hamaji T."/>
            <person name="Toyoda A."/>
            <person name="Fujiyama A."/>
            <person name="Neme R."/>
            <person name="Noguchi H."/>
            <person name="Minakuchi Y."/>
            <person name="Suzuki M."/>
            <person name="Kawai-Toyooka H."/>
            <person name="Smith D.R."/>
            <person name="Sparks H."/>
            <person name="Anderson J."/>
            <person name="Bakaric R."/>
            <person name="Luria V."/>
            <person name="Karger A."/>
            <person name="Kirschner M.W."/>
            <person name="Durand P.M."/>
            <person name="Michod R.E."/>
            <person name="Nozaki H."/>
            <person name="Olson B.J."/>
        </authorList>
    </citation>
    <scope>NUCLEOTIDE SEQUENCE [LARGE SCALE GENOMIC DNA]</scope>
    <source>
        <strain evidence="4">NIES-2863</strain>
    </source>
</reference>
<gene>
    <name evidence="3" type="ORF">GPECTOR_6g707</name>
</gene>
<evidence type="ECO:0000313" key="4">
    <source>
        <dbReference type="Proteomes" id="UP000075714"/>
    </source>
</evidence>
<evidence type="ECO:0000256" key="1">
    <source>
        <dbReference type="SAM" id="MobiDB-lite"/>
    </source>
</evidence>
<name>A0A150GVB7_GONPE</name>
<protein>
    <recommendedName>
        <fullName evidence="5">P/Homo B domain-containing protein</fullName>
    </recommendedName>
</protein>
<feature type="compositionally biased region" description="Low complexity" evidence="1">
    <location>
        <begin position="358"/>
        <end position="387"/>
    </location>
</feature>
<keyword evidence="2" id="KW-0732">Signal</keyword>
<feature type="region of interest" description="Disordered" evidence="1">
    <location>
        <begin position="773"/>
        <end position="794"/>
    </location>
</feature>
<comment type="caution">
    <text evidence="3">The sequence shown here is derived from an EMBL/GenBank/DDBJ whole genome shotgun (WGS) entry which is preliminary data.</text>
</comment>
<evidence type="ECO:0000256" key="2">
    <source>
        <dbReference type="SAM" id="SignalP"/>
    </source>
</evidence>
<keyword evidence="4" id="KW-1185">Reference proteome</keyword>
<feature type="region of interest" description="Disordered" evidence="1">
    <location>
        <begin position="351"/>
        <end position="415"/>
    </location>
</feature>
<evidence type="ECO:0008006" key="5">
    <source>
        <dbReference type="Google" id="ProtNLM"/>
    </source>
</evidence>